<dbReference type="AlphaFoldDB" id="A0A7D6ESU4"/>
<dbReference type="RefSeq" id="WP_181495239.1">
    <property type="nucleotide sequence ID" value="NZ_CP032152.1"/>
</dbReference>
<gene>
    <name evidence="1" type="ORF">D3A95_13360</name>
</gene>
<sequence>MSYRAVHQATIVSLSVAVPNTVEQISLEPDPLAPLGIPKGRSPLQMLD</sequence>
<evidence type="ECO:0000313" key="1">
    <source>
        <dbReference type="EMBL" id="QLL29542.1"/>
    </source>
</evidence>
<proteinExistence type="predicted"/>
<accession>A0A7D6ESU4</accession>
<evidence type="ECO:0000313" key="2">
    <source>
        <dbReference type="Proteomes" id="UP000261812"/>
    </source>
</evidence>
<keyword evidence="2" id="KW-1185">Reference proteome</keyword>
<reference evidence="2" key="1">
    <citation type="submission" date="2018-09" db="EMBL/GenBank/DDBJ databases">
        <title>Complete genome sequence of thermophilic cyanobacteria strain Thermosynechococcus elongatus PKUAC-SCTE542.</title>
        <authorList>
            <person name="Liang Y."/>
            <person name="Tang J."/>
            <person name="Daroch M."/>
        </authorList>
    </citation>
    <scope>NUCLEOTIDE SEQUENCE [LARGE SCALE GENOMIC DNA]</scope>
    <source>
        <strain evidence="2">E542</strain>
    </source>
</reference>
<dbReference type="KEGG" id="tsq:D3A95_13360"/>
<dbReference type="Proteomes" id="UP000261812">
    <property type="component" value="Chromosome"/>
</dbReference>
<name>A0A7D6ESU4_9CYAN</name>
<protein>
    <submittedName>
        <fullName evidence="1">Uncharacterized protein</fullName>
    </submittedName>
</protein>
<dbReference type="EMBL" id="CP032152">
    <property type="protein sequence ID" value="QLL29542.1"/>
    <property type="molecule type" value="Genomic_DNA"/>
</dbReference>
<organism evidence="1 2">
    <name type="scientific">Thermosynechococcus sichuanensis E542</name>
    <dbReference type="NCBI Taxonomy" id="2016101"/>
    <lineage>
        <taxon>Bacteria</taxon>
        <taxon>Bacillati</taxon>
        <taxon>Cyanobacteriota</taxon>
        <taxon>Cyanophyceae</taxon>
        <taxon>Acaryochloridales</taxon>
        <taxon>Thermosynechococcaceae</taxon>
        <taxon>Thermosynechococcus</taxon>
        <taxon>Thermosynechococcus sichuanensis</taxon>
    </lineage>
</organism>